<keyword evidence="4" id="KW-0418">Kinase</keyword>
<dbReference type="GO" id="GO:0005524">
    <property type="term" value="F:ATP binding"/>
    <property type="evidence" value="ECO:0007669"/>
    <property type="project" value="UniProtKB-UniRule"/>
</dbReference>
<dbReference type="InterPro" id="IPR017441">
    <property type="entry name" value="Protein_kinase_ATP_BS"/>
</dbReference>
<dbReference type="SMART" id="SM00220">
    <property type="entry name" value="S_TKc"/>
    <property type="match status" value="1"/>
</dbReference>
<sequence length="541" mass="59576">MSLEKSVDAEQSSPLAGPSGEAAAPAFTDDQPKPGELWHVGPCHLGYGLDNQDSFSQYYEGPWEYLPGGHHPIHLGDIIGGPKKYKVLHKLGSGRSANVWFCSMLGQDPPFYVAVKVLKACASQPENNELTIGRFLRNMGYHYYDIVDNLTYPWRDFTLEGPNGTHQCFVYPVQGPTVCKVDGHFNNPHVYLRELTRKAAYAMGVTQGCNMIHNDFRPSNILIEIGGLAGKSEEEVMAILGEPQGANVVKYPGADATANPPEYIIFPASENLLCQSRETLTVIDFGNSFREGKGSPPRASGAPSHYAAPEVVFSNQGQASLASDIWALACTLYEIRFGEKLFHCESDHVEGYIHALVKHCGKVPERWWSAPPWNLQEAWHKSHSDPRLHGGPATEEAIEPEATVRWRHIQAAVAKKVAHPITSPESVRRWEEARSAPWVPGTEPVSMAFHECIPEEEQRLFADLLYKMTELEPAKRLVIAEVAAHPWFDYVRRHDVPDGPASPHGVEDVESGAGASDTGTNGEAEAEEGSKTEPESGEQKA</sequence>
<evidence type="ECO:0000256" key="4">
    <source>
        <dbReference type="ARBA" id="ARBA00022777"/>
    </source>
</evidence>
<keyword evidence="10" id="KW-1185">Reference proteome</keyword>
<evidence type="ECO:0000256" key="3">
    <source>
        <dbReference type="ARBA" id="ARBA00022741"/>
    </source>
</evidence>
<proteinExistence type="predicted"/>
<dbReference type="EMBL" id="PVWQ01000012">
    <property type="protein sequence ID" value="RDW67398.1"/>
    <property type="molecule type" value="Genomic_DNA"/>
</dbReference>
<feature type="domain" description="Protein kinase" evidence="8">
    <location>
        <begin position="85"/>
        <end position="488"/>
    </location>
</feature>
<organism evidence="9 10">
    <name type="scientific">Aspergillus mulundensis</name>
    <dbReference type="NCBI Taxonomy" id="1810919"/>
    <lineage>
        <taxon>Eukaryota</taxon>
        <taxon>Fungi</taxon>
        <taxon>Dikarya</taxon>
        <taxon>Ascomycota</taxon>
        <taxon>Pezizomycotina</taxon>
        <taxon>Eurotiomycetes</taxon>
        <taxon>Eurotiomycetidae</taxon>
        <taxon>Eurotiales</taxon>
        <taxon>Aspergillaceae</taxon>
        <taxon>Aspergillus</taxon>
        <taxon>Aspergillus subgen. Nidulantes</taxon>
    </lineage>
</organism>
<dbReference type="GeneID" id="38119634"/>
<evidence type="ECO:0000313" key="9">
    <source>
        <dbReference type="EMBL" id="RDW67398.1"/>
    </source>
</evidence>
<reference evidence="9 10" key="1">
    <citation type="journal article" date="2018" name="IMA Fungus">
        <title>IMA Genome-F 9: Draft genome sequence of Annulohypoxylon stygium, Aspergillus mulundensis, Berkeleyomyces basicola (syn. Thielaviopsis basicola), Ceratocystis smalleyi, two Cercospora beticola strains, Coleophoma cylindrospora, Fusarium fracticaudum, Phialophora cf. hyalina, and Morchella septimelata.</title>
        <authorList>
            <person name="Wingfield B.D."/>
            <person name="Bills G.F."/>
            <person name="Dong Y."/>
            <person name="Huang W."/>
            <person name="Nel W.J."/>
            <person name="Swalarsk-Parry B.S."/>
            <person name="Vaghefi N."/>
            <person name="Wilken P.M."/>
            <person name="An Z."/>
            <person name="de Beer Z.W."/>
            <person name="De Vos L."/>
            <person name="Chen L."/>
            <person name="Duong T.A."/>
            <person name="Gao Y."/>
            <person name="Hammerbacher A."/>
            <person name="Kikkert J.R."/>
            <person name="Li Y."/>
            <person name="Li H."/>
            <person name="Li K."/>
            <person name="Li Q."/>
            <person name="Liu X."/>
            <person name="Ma X."/>
            <person name="Naidoo K."/>
            <person name="Pethybridge S.J."/>
            <person name="Sun J."/>
            <person name="Steenkamp E.T."/>
            <person name="van der Nest M.A."/>
            <person name="van Wyk S."/>
            <person name="Wingfield M.J."/>
            <person name="Xiong C."/>
            <person name="Yue Q."/>
            <person name="Zhang X."/>
        </authorList>
    </citation>
    <scope>NUCLEOTIDE SEQUENCE [LARGE SCALE GENOMIC DNA]</scope>
    <source>
        <strain evidence="9 10">DSM 5745</strain>
    </source>
</reference>
<dbReference type="STRING" id="1810919.A0A3D8R0C5"/>
<dbReference type="InterPro" id="IPR051175">
    <property type="entry name" value="CLK_kinases"/>
</dbReference>
<dbReference type="AlphaFoldDB" id="A0A3D8R0C5"/>
<dbReference type="PANTHER" id="PTHR45646:SF11">
    <property type="entry name" value="SERINE_THREONINE-PROTEIN KINASE DOA"/>
    <property type="match status" value="1"/>
</dbReference>
<dbReference type="PANTHER" id="PTHR45646">
    <property type="entry name" value="SERINE/THREONINE-PROTEIN KINASE DOA-RELATED"/>
    <property type="match status" value="1"/>
</dbReference>
<dbReference type="GO" id="GO:0004674">
    <property type="term" value="F:protein serine/threonine kinase activity"/>
    <property type="evidence" value="ECO:0007669"/>
    <property type="project" value="UniProtKB-KW"/>
</dbReference>
<feature type="compositionally biased region" description="Basic and acidic residues" evidence="7">
    <location>
        <begin position="528"/>
        <end position="541"/>
    </location>
</feature>
<dbReference type="Pfam" id="PF00069">
    <property type="entry name" value="Pkinase"/>
    <property type="match status" value="1"/>
</dbReference>
<protein>
    <recommendedName>
        <fullName evidence="8">Protein kinase domain-containing protein</fullName>
    </recommendedName>
</protein>
<feature type="region of interest" description="Disordered" evidence="7">
    <location>
        <begin position="498"/>
        <end position="541"/>
    </location>
</feature>
<evidence type="ECO:0000256" key="6">
    <source>
        <dbReference type="PROSITE-ProRule" id="PRU10141"/>
    </source>
</evidence>
<evidence type="ECO:0000259" key="8">
    <source>
        <dbReference type="PROSITE" id="PS50011"/>
    </source>
</evidence>
<dbReference type="OrthoDB" id="5979581at2759"/>
<dbReference type="PROSITE" id="PS50011">
    <property type="entry name" value="PROTEIN_KINASE_DOM"/>
    <property type="match status" value="1"/>
</dbReference>
<accession>A0A3D8R0C5</accession>
<dbReference type="SUPFAM" id="SSF56112">
    <property type="entry name" value="Protein kinase-like (PK-like)"/>
    <property type="match status" value="1"/>
</dbReference>
<keyword evidence="2" id="KW-0808">Transferase</keyword>
<comment type="caution">
    <text evidence="9">The sequence shown here is derived from an EMBL/GenBank/DDBJ whole genome shotgun (WGS) entry which is preliminary data.</text>
</comment>
<feature type="region of interest" description="Disordered" evidence="7">
    <location>
        <begin position="1"/>
        <end position="31"/>
    </location>
</feature>
<name>A0A3D8R0C5_9EURO</name>
<keyword evidence="3 6" id="KW-0547">Nucleotide-binding</keyword>
<dbReference type="Proteomes" id="UP000256690">
    <property type="component" value="Unassembled WGS sequence"/>
</dbReference>
<evidence type="ECO:0000256" key="2">
    <source>
        <dbReference type="ARBA" id="ARBA00022679"/>
    </source>
</evidence>
<evidence type="ECO:0000256" key="5">
    <source>
        <dbReference type="ARBA" id="ARBA00022840"/>
    </source>
</evidence>
<dbReference type="RefSeq" id="XP_026600366.1">
    <property type="nucleotide sequence ID" value="XM_026751280.1"/>
</dbReference>
<evidence type="ECO:0000256" key="7">
    <source>
        <dbReference type="SAM" id="MobiDB-lite"/>
    </source>
</evidence>
<evidence type="ECO:0000256" key="1">
    <source>
        <dbReference type="ARBA" id="ARBA00022527"/>
    </source>
</evidence>
<dbReference type="Gene3D" id="3.30.200.20">
    <property type="entry name" value="Phosphorylase Kinase, domain 1"/>
    <property type="match status" value="1"/>
</dbReference>
<feature type="binding site" evidence="6">
    <location>
        <position position="116"/>
    </location>
    <ligand>
        <name>ATP</name>
        <dbReference type="ChEBI" id="CHEBI:30616"/>
    </ligand>
</feature>
<dbReference type="PROSITE" id="PS00107">
    <property type="entry name" value="PROTEIN_KINASE_ATP"/>
    <property type="match status" value="1"/>
</dbReference>
<dbReference type="InterPro" id="IPR000719">
    <property type="entry name" value="Prot_kinase_dom"/>
</dbReference>
<gene>
    <name evidence="9" type="ORF">DSM5745_09264</name>
</gene>
<dbReference type="InterPro" id="IPR011009">
    <property type="entry name" value="Kinase-like_dom_sf"/>
</dbReference>
<keyword evidence="5 6" id="KW-0067">ATP-binding</keyword>
<keyword evidence="1" id="KW-0723">Serine/threonine-protein kinase</keyword>
<evidence type="ECO:0000313" key="10">
    <source>
        <dbReference type="Proteomes" id="UP000256690"/>
    </source>
</evidence>
<dbReference type="Gene3D" id="1.10.510.10">
    <property type="entry name" value="Transferase(Phosphotransferase) domain 1"/>
    <property type="match status" value="1"/>
</dbReference>
<dbReference type="GO" id="GO:0005634">
    <property type="term" value="C:nucleus"/>
    <property type="evidence" value="ECO:0007669"/>
    <property type="project" value="TreeGrafter"/>
</dbReference>